<evidence type="ECO:0000313" key="4">
    <source>
        <dbReference type="Proteomes" id="UP000604825"/>
    </source>
</evidence>
<dbReference type="OrthoDB" id="433309at2759"/>
<organism evidence="3 4">
    <name type="scientific">Miscanthus lutarioriparius</name>
    <dbReference type="NCBI Taxonomy" id="422564"/>
    <lineage>
        <taxon>Eukaryota</taxon>
        <taxon>Viridiplantae</taxon>
        <taxon>Streptophyta</taxon>
        <taxon>Embryophyta</taxon>
        <taxon>Tracheophyta</taxon>
        <taxon>Spermatophyta</taxon>
        <taxon>Magnoliopsida</taxon>
        <taxon>Liliopsida</taxon>
        <taxon>Poales</taxon>
        <taxon>Poaceae</taxon>
        <taxon>PACMAD clade</taxon>
        <taxon>Panicoideae</taxon>
        <taxon>Andropogonodae</taxon>
        <taxon>Andropogoneae</taxon>
        <taxon>Saccharinae</taxon>
        <taxon>Miscanthus</taxon>
    </lineage>
</organism>
<comment type="caution">
    <text evidence="3">The sequence shown here is derived from an EMBL/GenBank/DDBJ whole genome shotgun (WGS) entry which is preliminary data.</text>
</comment>
<feature type="region of interest" description="Disordered" evidence="1">
    <location>
        <begin position="115"/>
        <end position="141"/>
    </location>
</feature>
<evidence type="ECO:0008006" key="5">
    <source>
        <dbReference type="Google" id="ProtNLM"/>
    </source>
</evidence>
<dbReference type="AlphaFoldDB" id="A0A811MDJ7"/>
<feature type="signal peptide" evidence="2">
    <location>
        <begin position="1"/>
        <end position="32"/>
    </location>
</feature>
<dbReference type="GO" id="GO:0030244">
    <property type="term" value="P:cellulose biosynthetic process"/>
    <property type="evidence" value="ECO:0007669"/>
    <property type="project" value="InterPro"/>
</dbReference>
<evidence type="ECO:0000256" key="1">
    <source>
        <dbReference type="SAM" id="MobiDB-lite"/>
    </source>
</evidence>
<dbReference type="GO" id="GO:0009737">
    <property type="term" value="P:response to abscisic acid"/>
    <property type="evidence" value="ECO:0007669"/>
    <property type="project" value="InterPro"/>
</dbReference>
<keyword evidence="2" id="KW-0732">Signal</keyword>
<name>A0A811MDJ7_9POAL</name>
<keyword evidence="4" id="KW-1185">Reference proteome</keyword>
<feature type="compositionally biased region" description="Low complexity" evidence="1">
    <location>
        <begin position="124"/>
        <end position="139"/>
    </location>
</feature>
<proteinExistence type="predicted"/>
<protein>
    <recommendedName>
        <fullName evidence="5">Glycosyltransferase family 92 protein</fullName>
    </recommendedName>
</protein>
<dbReference type="Proteomes" id="UP000604825">
    <property type="component" value="Unassembled WGS sequence"/>
</dbReference>
<dbReference type="EMBL" id="CAJGYO010000001">
    <property type="protein sequence ID" value="CAD6204653.1"/>
    <property type="molecule type" value="Genomic_DNA"/>
</dbReference>
<dbReference type="PANTHER" id="PTHR46701">
    <property type="entry name" value="GLYCOSYLTRANSFERASE-LIKE KOBITO 1"/>
    <property type="match status" value="1"/>
</dbReference>
<reference evidence="3" key="1">
    <citation type="submission" date="2020-10" db="EMBL/GenBank/DDBJ databases">
        <authorList>
            <person name="Han B."/>
            <person name="Lu T."/>
            <person name="Zhao Q."/>
            <person name="Huang X."/>
            <person name="Zhao Y."/>
        </authorList>
    </citation>
    <scope>NUCLEOTIDE SEQUENCE</scope>
</reference>
<evidence type="ECO:0000256" key="2">
    <source>
        <dbReference type="SAM" id="SignalP"/>
    </source>
</evidence>
<feature type="chain" id="PRO_5033044923" description="Glycosyltransferase family 92 protein" evidence="2">
    <location>
        <begin position="33"/>
        <end position="448"/>
    </location>
</feature>
<accession>A0A811MDJ7</accession>
<dbReference type="PANTHER" id="PTHR46701:SF7">
    <property type="entry name" value="GLYCOSYLTRANSFERASE-LIKE KOBITO 1"/>
    <property type="match status" value="1"/>
</dbReference>
<evidence type="ECO:0000313" key="3">
    <source>
        <dbReference type="EMBL" id="CAD6204653.1"/>
    </source>
</evidence>
<dbReference type="InterPro" id="IPR044224">
    <property type="entry name" value="KOBITO1-like"/>
</dbReference>
<gene>
    <name evidence="3" type="ORF">NCGR_LOCUS2646</name>
</gene>
<sequence length="448" mass="50648">MPPAQAPSGGGAAWRQLLLLLTVLLLTLAALAFVLQWRGGGGVDDPTTRWPSHAFPGMAEPTPPSLPSSDCTDVLVGSSAPSFPYLRGWSFPSDSGAAIQTMASVEEHLQPTPLRGLSSSCPGSSITRSSASRSSCSSWRGRRSKESSSQFLWVAEFSGVKVVYRTKDLEERQARSRIWNETWLSGFFYKPCNYELFVKQSLNMEMAIVMARDGGMNWIIHLDTDELLYPGGAAEYSVRRLLAEVPRDVDMGIFPNYESSVERDNIKDPFSEVSMFKKNYDHLPKDTYFGMYKEATRGNPNYFLTYGNGKSAARIQDHLRPNGAHRWHNYVKSPNEIKLEEAAVLHYTYTKFSDLTSRRDRCGCKPTKEDVKRCFMLDFDRAVWSVYLYYTSTAIIWYNERVIGSWPTCCECQTLNAVRDGDIDEEENQCAEPKCYHTWGLDKSGWSY</sequence>